<dbReference type="AlphaFoldDB" id="A0A8J2MMQ1"/>
<evidence type="ECO:0000313" key="2">
    <source>
        <dbReference type="Proteomes" id="UP000786811"/>
    </source>
</evidence>
<comment type="caution">
    <text evidence="1">The sequence shown here is derived from an EMBL/GenBank/DDBJ whole genome shotgun (WGS) entry which is preliminary data.</text>
</comment>
<keyword evidence="2" id="KW-1185">Reference proteome</keyword>
<organism evidence="1 2">
    <name type="scientific">Cotesia congregata</name>
    <name type="common">Parasitoid wasp</name>
    <name type="synonym">Apanteles congregatus</name>
    <dbReference type="NCBI Taxonomy" id="51543"/>
    <lineage>
        <taxon>Eukaryota</taxon>
        <taxon>Metazoa</taxon>
        <taxon>Ecdysozoa</taxon>
        <taxon>Arthropoda</taxon>
        <taxon>Hexapoda</taxon>
        <taxon>Insecta</taxon>
        <taxon>Pterygota</taxon>
        <taxon>Neoptera</taxon>
        <taxon>Endopterygota</taxon>
        <taxon>Hymenoptera</taxon>
        <taxon>Apocrita</taxon>
        <taxon>Ichneumonoidea</taxon>
        <taxon>Braconidae</taxon>
        <taxon>Microgastrinae</taxon>
        <taxon>Cotesia</taxon>
    </lineage>
</organism>
<protein>
    <submittedName>
        <fullName evidence="1">Uncharacterized protein</fullName>
    </submittedName>
</protein>
<accession>A0A8J2MMQ1</accession>
<dbReference type="EMBL" id="CAJNRD030001121">
    <property type="protein sequence ID" value="CAG5095300.1"/>
    <property type="molecule type" value="Genomic_DNA"/>
</dbReference>
<proteinExistence type="predicted"/>
<reference evidence="1" key="1">
    <citation type="submission" date="2021-04" db="EMBL/GenBank/DDBJ databases">
        <authorList>
            <person name="Chebbi M.A.C M."/>
        </authorList>
    </citation>
    <scope>NUCLEOTIDE SEQUENCE</scope>
</reference>
<evidence type="ECO:0000313" key="1">
    <source>
        <dbReference type="EMBL" id="CAG5095300.1"/>
    </source>
</evidence>
<name>A0A8J2MMQ1_COTCN</name>
<dbReference type="Proteomes" id="UP000786811">
    <property type="component" value="Unassembled WGS sequence"/>
</dbReference>
<dbReference type="OrthoDB" id="9973021at2759"/>
<gene>
    <name evidence="1" type="ORF">HICCMSTLAB_LOCUS7640</name>
</gene>
<sequence>MDYTPCSLNCAECVEAIKKLKAARVKLFNFIRKISNTDGWKILQEVEHHYSYTHELIAQSCILENNKCPIAHGFIVRAAQTVFTLAIFVLNIANVLREDHSASWIQNSGKDLTGPEERVLYSLVLGNAELIFFGGTRKFPTKQGQIEGEVSEVYNDVHFINPPRYAI</sequence>